<dbReference type="PANTHER" id="PTHR12919">
    <property type="entry name" value="30S RIBOSOMAL PROTEIN S16"/>
    <property type="match status" value="1"/>
</dbReference>
<dbReference type="InterPro" id="IPR023803">
    <property type="entry name" value="Ribosomal_bS16_dom_sf"/>
</dbReference>
<proteinExistence type="inferred from homology"/>
<dbReference type="InterPro" id="IPR000307">
    <property type="entry name" value="Ribosomal_bS16"/>
</dbReference>
<name>A0A644WDP9_9ZZZZ</name>
<dbReference type="NCBIfam" id="TIGR00002">
    <property type="entry name" value="S16"/>
    <property type="match status" value="1"/>
</dbReference>
<dbReference type="HAMAP" id="MF_00385">
    <property type="entry name" value="Ribosomal_bS16"/>
    <property type="match status" value="1"/>
</dbReference>
<dbReference type="SUPFAM" id="SSF54565">
    <property type="entry name" value="Ribosomal protein S16"/>
    <property type="match status" value="1"/>
</dbReference>
<dbReference type="EMBL" id="VSSQ01000834">
    <property type="protein sequence ID" value="MPM01966.1"/>
    <property type="molecule type" value="Genomic_DNA"/>
</dbReference>
<protein>
    <submittedName>
        <fullName evidence="3">30S ribosomal protein S16</fullName>
    </submittedName>
</protein>
<reference evidence="3" key="1">
    <citation type="submission" date="2019-08" db="EMBL/GenBank/DDBJ databases">
        <authorList>
            <person name="Kucharzyk K."/>
            <person name="Murdoch R.W."/>
            <person name="Higgins S."/>
            <person name="Loffler F."/>
        </authorList>
    </citation>
    <scope>NUCLEOTIDE SEQUENCE</scope>
</reference>
<accession>A0A644WDP9</accession>
<evidence type="ECO:0000256" key="2">
    <source>
        <dbReference type="ARBA" id="ARBA00023274"/>
    </source>
</evidence>
<dbReference type="Gene3D" id="3.30.1320.10">
    <property type="match status" value="1"/>
</dbReference>
<keyword evidence="2" id="KW-0687">Ribonucleoprotein</keyword>
<dbReference type="GO" id="GO:0015935">
    <property type="term" value="C:small ribosomal subunit"/>
    <property type="evidence" value="ECO:0007669"/>
    <property type="project" value="TreeGrafter"/>
</dbReference>
<dbReference type="PANTHER" id="PTHR12919:SF20">
    <property type="entry name" value="SMALL RIBOSOMAL SUBUNIT PROTEIN BS16M"/>
    <property type="match status" value="1"/>
</dbReference>
<dbReference type="GO" id="GO:0006412">
    <property type="term" value="P:translation"/>
    <property type="evidence" value="ECO:0007669"/>
    <property type="project" value="InterPro"/>
</dbReference>
<evidence type="ECO:0000256" key="1">
    <source>
        <dbReference type="ARBA" id="ARBA00022980"/>
    </source>
</evidence>
<comment type="caution">
    <text evidence="3">The sequence shown here is derived from an EMBL/GenBank/DDBJ whole genome shotgun (WGS) entry which is preliminary data.</text>
</comment>
<dbReference type="GO" id="GO:0005737">
    <property type="term" value="C:cytoplasm"/>
    <property type="evidence" value="ECO:0007669"/>
    <property type="project" value="UniProtKB-ARBA"/>
</dbReference>
<keyword evidence="1 3" id="KW-0689">Ribosomal protein</keyword>
<gene>
    <name evidence="3" type="primary">rpsP_18</name>
    <name evidence="3" type="ORF">SDC9_48206</name>
</gene>
<evidence type="ECO:0000313" key="3">
    <source>
        <dbReference type="EMBL" id="MPM01966.1"/>
    </source>
</evidence>
<dbReference type="AlphaFoldDB" id="A0A644WDP9"/>
<dbReference type="GO" id="GO:0003735">
    <property type="term" value="F:structural constituent of ribosome"/>
    <property type="evidence" value="ECO:0007669"/>
    <property type="project" value="InterPro"/>
</dbReference>
<organism evidence="3">
    <name type="scientific">bioreactor metagenome</name>
    <dbReference type="NCBI Taxonomy" id="1076179"/>
    <lineage>
        <taxon>unclassified sequences</taxon>
        <taxon>metagenomes</taxon>
        <taxon>ecological metagenomes</taxon>
    </lineage>
</organism>
<sequence length="88" mass="10103">MSTSMRLKRFGSKKRPDYRIVVMDSRANTQSRTLDEVGQYHPLAEKDKQVVLQVEKIKEWLVKGAQPSDTVKSLLNRNGVTVTRTVQE</sequence>
<dbReference type="Pfam" id="PF00886">
    <property type="entry name" value="Ribosomal_S16"/>
    <property type="match status" value="1"/>
</dbReference>